<dbReference type="InterPro" id="IPR044946">
    <property type="entry name" value="Restrct_endonuc_typeI_TRD_sf"/>
</dbReference>
<keyword evidence="2" id="KW-0680">Restriction system</keyword>
<dbReference type="SUPFAM" id="SSF116734">
    <property type="entry name" value="DNA methylase specificity domain"/>
    <property type="match status" value="2"/>
</dbReference>
<dbReference type="RefSeq" id="WP_077457054.1">
    <property type="nucleotide sequence ID" value="NZ_MUEO01000006.1"/>
</dbReference>
<dbReference type="AlphaFoldDB" id="A0AB36KAR4"/>
<comment type="similarity">
    <text evidence="1">Belongs to the type-I restriction system S methylase family.</text>
</comment>
<evidence type="ECO:0000313" key="7">
    <source>
        <dbReference type="Proteomes" id="UP000188726"/>
    </source>
</evidence>
<evidence type="ECO:0000313" key="6">
    <source>
        <dbReference type="EMBL" id="OOE45519.1"/>
    </source>
</evidence>
<dbReference type="PANTHER" id="PTHR30408">
    <property type="entry name" value="TYPE-1 RESTRICTION ENZYME ECOKI SPECIFICITY PROTEIN"/>
    <property type="match status" value="1"/>
</dbReference>
<evidence type="ECO:0000256" key="2">
    <source>
        <dbReference type="ARBA" id="ARBA00022747"/>
    </source>
</evidence>
<gene>
    <name evidence="6" type="ORF">BZG09_03680</name>
</gene>
<sequence>MKYKNLRRVPGDWQSSKFGELAKITCGVAATPEYVDSSTGVPFLSARNVQNGRLNLDHFQHIPVELHNRLTKNTKPEKGDILLTRVGAGIGEAALVDIDFEFSVYVSLTLIKCRKTLDSAFAKALLNSDYYRYLATRDQFAGGGVQNLNVQMVKEYPIPVPPLPEQKKIAQILSTWDQAITATERLLENSQQRKKGLMQQLLTGKKRLPGFEGEWRFISFTDGYSVANQKSAQVKSSEYQLSGSIPVIDQGQNEIAGYCEHDSPYTDIPVIIFGDHTRALKWVDFPFCPGADGTQVLKANSILDAKFAYFILSHIELPNLGYSRHMRELKQREFKIPIEMEEQRQIANVLTIADSEIRALSERLALLSQEKKALMQQLLTGKRRVKVEANAA</sequence>
<dbReference type="EMBL" id="MUEO01000006">
    <property type="protein sequence ID" value="OOE45519.1"/>
    <property type="molecule type" value="Genomic_DNA"/>
</dbReference>
<dbReference type="PANTHER" id="PTHR30408:SF12">
    <property type="entry name" value="TYPE I RESTRICTION ENZYME MJAVIII SPECIFICITY SUBUNIT"/>
    <property type="match status" value="1"/>
</dbReference>
<dbReference type="InterPro" id="IPR052021">
    <property type="entry name" value="Type-I_RS_S_subunit"/>
</dbReference>
<name>A0AB36KAR4_9GAMM</name>
<protein>
    <recommendedName>
        <fullName evidence="5">Type I restriction modification DNA specificity domain-containing protein</fullName>
    </recommendedName>
</protein>
<dbReference type="InterPro" id="IPR000055">
    <property type="entry name" value="Restrct_endonuc_typeI_TRD"/>
</dbReference>
<comment type="caution">
    <text evidence="6">The sequence shown here is derived from an EMBL/GenBank/DDBJ whole genome shotgun (WGS) entry which is preliminary data.</text>
</comment>
<organism evidence="6 7">
    <name type="scientific">Salinivibrio kushneri</name>
    <dbReference type="NCBI Taxonomy" id="1908198"/>
    <lineage>
        <taxon>Bacteria</taxon>
        <taxon>Pseudomonadati</taxon>
        <taxon>Pseudomonadota</taxon>
        <taxon>Gammaproteobacteria</taxon>
        <taxon>Vibrionales</taxon>
        <taxon>Vibrionaceae</taxon>
        <taxon>Salinivibrio</taxon>
    </lineage>
</organism>
<feature type="coiled-coil region" evidence="4">
    <location>
        <begin position="350"/>
        <end position="377"/>
    </location>
</feature>
<dbReference type="GO" id="GO:0003677">
    <property type="term" value="F:DNA binding"/>
    <property type="evidence" value="ECO:0007669"/>
    <property type="project" value="UniProtKB-KW"/>
</dbReference>
<dbReference type="REBASE" id="205868">
    <property type="entry name" value="S.SspIC202ORF3675P"/>
</dbReference>
<dbReference type="Pfam" id="PF01420">
    <property type="entry name" value="Methylase_S"/>
    <property type="match status" value="1"/>
</dbReference>
<dbReference type="Gene3D" id="3.90.220.20">
    <property type="entry name" value="DNA methylase specificity domains"/>
    <property type="match status" value="2"/>
</dbReference>
<evidence type="ECO:0000256" key="4">
    <source>
        <dbReference type="SAM" id="Coils"/>
    </source>
</evidence>
<evidence type="ECO:0000259" key="5">
    <source>
        <dbReference type="Pfam" id="PF01420"/>
    </source>
</evidence>
<evidence type="ECO:0000256" key="3">
    <source>
        <dbReference type="ARBA" id="ARBA00023125"/>
    </source>
</evidence>
<evidence type="ECO:0000256" key="1">
    <source>
        <dbReference type="ARBA" id="ARBA00010923"/>
    </source>
</evidence>
<proteinExistence type="inferred from homology"/>
<accession>A0AB36KAR4</accession>
<dbReference type="GO" id="GO:0009307">
    <property type="term" value="P:DNA restriction-modification system"/>
    <property type="evidence" value="ECO:0007669"/>
    <property type="project" value="UniProtKB-KW"/>
</dbReference>
<keyword evidence="4" id="KW-0175">Coiled coil</keyword>
<dbReference type="Proteomes" id="UP000188726">
    <property type="component" value="Unassembled WGS sequence"/>
</dbReference>
<reference evidence="6 7" key="1">
    <citation type="journal article" date="2017" name="Genome Announc.">
        <title>Draft Genome Sequences of Salinivibrio proteolyticus, Salinivibrio sharmensis, Salinivibrio siamensis, Salinivibrio costicola subsp. alcaliphilus, Salinivibrio costicola subsp. vallismortis, and 29 New Isolates Belonging to the Genus Salinivibrio.</title>
        <authorList>
            <person name="Lopez-Hermoso C."/>
            <person name="de la Haba R.R."/>
            <person name="Sanchez-Porro C."/>
            <person name="Bayliss S.C."/>
            <person name="Feil E.J."/>
            <person name="Ventosa A."/>
        </authorList>
    </citation>
    <scope>NUCLEOTIDE SEQUENCE [LARGE SCALE GENOMIC DNA]</scope>
    <source>
        <strain evidence="6 7">IC202</strain>
    </source>
</reference>
<dbReference type="CDD" id="cd17246">
    <property type="entry name" value="RMtype1_S_SonII-TRD2-CR2_like"/>
    <property type="match status" value="1"/>
</dbReference>
<feature type="domain" description="Type I restriction modification DNA specificity" evidence="5">
    <location>
        <begin position="10"/>
        <end position="185"/>
    </location>
</feature>
<keyword evidence="3" id="KW-0238">DNA-binding</keyword>
<dbReference type="Gene3D" id="1.10.287.1120">
    <property type="entry name" value="Bipartite methylase S protein"/>
    <property type="match status" value="1"/>
</dbReference>